<evidence type="ECO:0000313" key="2">
    <source>
        <dbReference type="Proteomes" id="UP000824125"/>
    </source>
</evidence>
<gene>
    <name evidence="1" type="ORF">IAD23_05045</name>
</gene>
<evidence type="ECO:0000313" key="1">
    <source>
        <dbReference type="EMBL" id="HIU69308.1"/>
    </source>
</evidence>
<comment type="caution">
    <text evidence="1">The sequence shown here is derived from an EMBL/GenBank/DDBJ whole genome shotgun (WGS) entry which is preliminary data.</text>
</comment>
<dbReference type="Proteomes" id="UP000824125">
    <property type="component" value="Unassembled WGS sequence"/>
</dbReference>
<reference evidence="1" key="1">
    <citation type="submission" date="2020-10" db="EMBL/GenBank/DDBJ databases">
        <authorList>
            <person name="Gilroy R."/>
        </authorList>
    </citation>
    <scope>NUCLEOTIDE SEQUENCE</scope>
    <source>
        <strain evidence="1">CHK176-6737</strain>
    </source>
</reference>
<accession>A0A9D1MUK3</accession>
<name>A0A9D1MUK3_9FIRM</name>
<reference evidence="1" key="2">
    <citation type="journal article" date="2021" name="PeerJ">
        <title>Extensive microbial diversity within the chicken gut microbiome revealed by metagenomics and culture.</title>
        <authorList>
            <person name="Gilroy R."/>
            <person name="Ravi A."/>
            <person name="Getino M."/>
            <person name="Pursley I."/>
            <person name="Horton D.L."/>
            <person name="Alikhan N.F."/>
            <person name="Baker D."/>
            <person name="Gharbi K."/>
            <person name="Hall N."/>
            <person name="Watson M."/>
            <person name="Adriaenssens E.M."/>
            <person name="Foster-Nyarko E."/>
            <person name="Jarju S."/>
            <person name="Secka A."/>
            <person name="Antonio M."/>
            <person name="Oren A."/>
            <person name="Chaudhuri R.R."/>
            <person name="La Ragione R."/>
            <person name="Hildebrand F."/>
            <person name="Pallen M.J."/>
        </authorList>
    </citation>
    <scope>NUCLEOTIDE SEQUENCE</scope>
    <source>
        <strain evidence="1">CHK176-6737</strain>
    </source>
</reference>
<protein>
    <submittedName>
        <fullName evidence="1">Uncharacterized protein</fullName>
    </submittedName>
</protein>
<dbReference type="EMBL" id="DVNM01000027">
    <property type="protein sequence ID" value="HIU69308.1"/>
    <property type="molecule type" value="Genomic_DNA"/>
</dbReference>
<proteinExistence type="predicted"/>
<dbReference type="AlphaFoldDB" id="A0A9D1MUK3"/>
<sequence>MAEAEKIKINAKNAGKTLPAFLMKNYANRLLILFKSFSCSWFQCGVSGR</sequence>
<organism evidence="1 2">
    <name type="scientific">Candidatus Scybalenecus merdavium</name>
    <dbReference type="NCBI Taxonomy" id="2840939"/>
    <lineage>
        <taxon>Bacteria</taxon>
        <taxon>Bacillati</taxon>
        <taxon>Bacillota</taxon>
        <taxon>Clostridia</taxon>
        <taxon>Eubacteriales</taxon>
        <taxon>Oscillospiraceae</taxon>
        <taxon>Oscillospiraceae incertae sedis</taxon>
        <taxon>Candidatus Scybalenecus</taxon>
    </lineage>
</organism>